<evidence type="ECO:0000256" key="5">
    <source>
        <dbReference type="ARBA" id="ARBA00022692"/>
    </source>
</evidence>
<evidence type="ECO:0000256" key="12">
    <source>
        <dbReference type="ARBA" id="ARBA00023008"/>
    </source>
</evidence>
<dbReference type="SUPFAM" id="SSF55008">
    <property type="entry name" value="HMA, heavy metal-associated domain"/>
    <property type="match status" value="2"/>
</dbReference>
<keyword evidence="4" id="KW-0813">Transport</keyword>
<keyword evidence="7" id="KW-0547">Nucleotide-binding</keyword>
<dbReference type="InterPro" id="IPR059000">
    <property type="entry name" value="ATPase_P-type_domA"/>
</dbReference>
<keyword evidence="9" id="KW-0067">ATP-binding</keyword>
<keyword evidence="11 16" id="KW-1133">Transmembrane helix</keyword>
<dbReference type="PRINTS" id="PR00941">
    <property type="entry name" value="CDATPASE"/>
</dbReference>
<evidence type="ECO:0000256" key="10">
    <source>
        <dbReference type="ARBA" id="ARBA00022967"/>
    </source>
</evidence>
<feature type="region of interest" description="Disordered" evidence="15">
    <location>
        <begin position="744"/>
        <end position="777"/>
    </location>
</feature>
<comment type="subcellular location">
    <subcellularLocation>
        <location evidence="1">Endomembrane system</location>
        <topology evidence="1">Multi-pass membrane protein</topology>
    </subcellularLocation>
</comment>
<comment type="similarity">
    <text evidence="2">Belongs to the cation transport ATPase (P-type) (TC 3.A.3) family. Type IB subfamily.</text>
</comment>
<dbReference type="SFLD" id="SFLDS00003">
    <property type="entry name" value="Haloacid_Dehalogenase"/>
    <property type="match status" value="1"/>
</dbReference>
<dbReference type="InterPro" id="IPR023298">
    <property type="entry name" value="ATPase_P-typ_TM_dom_sf"/>
</dbReference>
<evidence type="ECO:0000256" key="4">
    <source>
        <dbReference type="ARBA" id="ARBA00022448"/>
    </source>
</evidence>
<dbReference type="PROSITE" id="PS00154">
    <property type="entry name" value="ATPASE_E1_E2"/>
    <property type="match status" value="1"/>
</dbReference>
<evidence type="ECO:0000256" key="14">
    <source>
        <dbReference type="ARBA" id="ARBA00023136"/>
    </source>
</evidence>
<dbReference type="SUPFAM" id="SSF81653">
    <property type="entry name" value="Calcium ATPase, transduction domain A"/>
    <property type="match status" value="1"/>
</dbReference>
<dbReference type="Pfam" id="PF00122">
    <property type="entry name" value="E1-E2_ATPase"/>
    <property type="match status" value="1"/>
</dbReference>
<evidence type="ECO:0000259" key="17">
    <source>
        <dbReference type="PROSITE" id="PS50846"/>
    </source>
</evidence>
<dbReference type="InterPro" id="IPR018303">
    <property type="entry name" value="ATPase_P-typ_P_site"/>
</dbReference>
<dbReference type="PANTHER" id="PTHR48085">
    <property type="entry name" value="CADMIUM/ZINC-TRANSPORTING ATPASE HMA2-RELATED"/>
    <property type="match status" value="1"/>
</dbReference>
<evidence type="ECO:0000256" key="2">
    <source>
        <dbReference type="ARBA" id="ARBA00006024"/>
    </source>
</evidence>
<keyword evidence="8" id="KW-0187">Copper transport</keyword>
<dbReference type="InterPro" id="IPR001757">
    <property type="entry name" value="P_typ_ATPase"/>
</dbReference>
<dbReference type="Gene3D" id="2.70.150.10">
    <property type="entry name" value="Calcium-transporting ATPase, cytoplasmic transduction domain A"/>
    <property type="match status" value="1"/>
</dbReference>
<dbReference type="NCBIfam" id="TIGR01494">
    <property type="entry name" value="ATPase_P-type"/>
    <property type="match status" value="2"/>
</dbReference>
<keyword evidence="19" id="KW-1185">Reference proteome</keyword>
<feature type="domain" description="HMA" evidence="17">
    <location>
        <begin position="88"/>
        <end position="173"/>
    </location>
</feature>
<dbReference type="SFLD" id="SFLDG00002">
    <property type="entry name" value="C1.7:_P-type_atpase_like"/>
    <property type="match status" value="1"/>
</dbReference>
<proteinExistence type="inferred from homology"/>
<dbReference type="SFLD" id="SFLDF00027">
    <property type="entry name" value="p-type_atpase"/>
    <property type="match status" value="1"/>
</dbReference>
<dbReference type="GO" id="GO:0012505">
    <property type="term" value="C:endomembrane system"/>
    <property type="evidence" value="ECO:0007669"/>
    <property type="project" value="UniProtKB-SubCell"/>
</dbReference>
<dbReference type="CDD" id="cd00371">
    <property type="entry name" value="HMA"/>
    <property type="match status" value="2"/>
</dbReference>
<dbReference type="PROSITE" id="PS50846">
    <property type="entry name" value="HMA_2"/>
    <property type="match status" value="2"/>
</dbReference>
<protein>
    <recommendedName>
        <fullName evidence="3">P-type Cu(+) transporter</fullName>
        <ecNumber evidence="3">7.2.2.8</ecNumber>
    </recommendedName>
</protein>
<dbReference type="GO" id="GO:0016887">
    <property type="term" value="F:ATP hydrolysis activity"/>
    <property type="evidence" value="ECO:0007669"/>
    <property type="project" value="InterPro"/>
</dbReference>
<evidence type="ECO:0000256" key="8">
    <source>
        <dbReference type="ARBA" id="ARBA00022796"/>
    </source>
</evidence>
<evidence type="ECO:0000256" key="7">
    <source>
        <dbReference type="ARBA" id="ARBA00022741"/>
    </source>
</evidence>
<dbReference type="InterPro" id="IPR006121">
    <property type="entry name" value="HMA_dom"/>
</dbReference>
<dbReference type="Proteomes" id="UP001321047">
    <property type="component" value="Unassembled WGS sequence"/>
</dbReference>
<keyword evidence="10" id="KW-1278">Translocase</keyword>
<dbReference type="InterPro" id="IPR036412">
    <property type="entry name" value="HAD-like_sf"/>
</dbReference>
<dbReference type="GO" id="GO:0140581">
    <property type="term" value="F:P-type monovalent copper transporter activity"/>
    <property type="evidence" value="ECO:0007669"/>
    <property type="project" value="UniProtKB-EC"/>
</dbReference>
<dbReference type="PANTHER" id="PTHR48085:SF5">
    <property type="entry name" value="CADMIUM_ZINC-TRANSPORTING ATPASE HMA4-RELATED"/>
    <property type="match status" value="1"/>
</dbReference>
<reference evidence="18 19" key="1">
    <citation type="submission" date="2022-09" db="EMBL/GenBank/DDBJ databases">
        <title>Enrichment on poylsaccharides allowed isolation of novel metabolic and taxonomic groups of Haloarchaea.</title>
        <authorList>
            <person name="Sorokin D.Y."/>
            <person name="Elcheninov A.G."/>
            <person name="Khizhniak T.V."/>
            <person name="Kolganova T.V."/>
            <person name="Kublanov I.V."/>
        </authorList>
    </citation>
    <scope>NUCLEOTIDE SEQUENCE [LARGE SCALE GENOMIC DNA]</scope>
    <source>
        <strain evidence="18 19">AArc-curdl1</strain>
    </source>
</reference>
<dbReference type="GO" id="GO:0046872">
    <property type="term" value="F:metal ion binding"/>
    <property type="evidence" value="ECO:0007669"/>
    <property type="project" value="UniProtKB-KW"/>
</dbReference>
<gene>
    <name evidence="18" type="ORF">OB919_00505</name>
</gene>
<keyword evidence="14 16" id="KW-0472">Membrane</keyword>
<dbReference type="InterPro" id="IPR023214">
    <property type="entry name" value="HAD_sf"/>
</dbReference>
<dbReference type="Pfam" id="PF00403">
    <property type="entry name" value="HMA"/>
    <property type="match status" value="2"/>
</dbReference>
<feature type="transmembrane region" description="Helical" evidence="16">
    <location>
        <begin position="196"/>
        <end position="216"/>
    </location>
</feature>
<comment type="caution">
    <text evidence="18">The sequence shown here is derived from an EMBL/GenBank/DDBJ whole genome shotgun (WGS) entry which is preliminary data.</text>
</comment>
<dbReference type="FunFam" id="2.70.150.10:FF:000002">
    <property type="entry name" value="Copper-transporting ATPase 1, putative"/>
    <property type="match status" value="1"/>
</dbReference>
<sequence>MTERRRGDGDATVEFRVPEMDCSSCATKIERGLEGVDGIDSIDPAVASGRLLIEYDPGRTDTATLRERVAETGYTVAGVEGAGGDTERTRAFSVPGMDCSSCASKVEGALEGLEKPALESIETLPATGRVTVTVAPTDAPAGDATGGDSVEGDWDLVDARIVSAIEGAGYEARTLSSTGDEPGLEPADPIWRTQRAIGTVIGGALVVVGMVLAFVATDANTQLFTLVGREYALSHVLFIIAAAVAGVPILRNGYYSLRAHSLDIDFLMSVGILASVAAHHPFEGAMLAVLFSVAELLERFSMDRARNSLRELMELSPDTATIKAEDGTETTVPASALEPGDLVVVRPGEKIPADGVVRTGPSAVDQSPITGESVPVDRVAGDEVFAGTIAESGYLEIEVTNEAGESTLARIVDLVADAERERTKREQFVDRFASIYTPIVVVLAVALAAGPPLLAGANWNTWFLRGLTLLVIACPCAFVISTPVSVVSGITSAAKNGVLIKGGRHLEAVGESDVLAVDKTGTLTTGDLAVTDVVALEGANEEAVLATAGVLEKRSEHPIGAAIAEHADETIGDETDLEVRNFEALAGRGVRGEIDGKTHYVGKPDLFDDLGLDLEHTHTRTDGGVDSMAGAGSVESRPDCSRQDCLDLARQVVPKLEAEGKTVVLVGTDDTLFGLIAVADRVRPNAAWAVSQLQAQGVRVVMLTGDNKGTARAIAEEVGIEEYHAELLPEEKLEAIRELEGRVAGADGSARRGSDVSAADEDATRRNRSDAGDSRQHTVAMVGDGINDAPALATASVGIAMGAAGTDTALETADVALMGDDLTRLPYLYRLSGSANGVIRQNIGSSLAVKALLAAGAPFGVVTVIHAVVIGDMGMSLAVTGNAMRLSGIEPESPESEGQGESEM</sequence>
<evidence type="ECO:0000256" key="9">
    <source>
        <dbReference type="ARBA" id="ARBA00022840"/>
    </source>
</evidence>
<dbReference type="RefSeq" id="WP_342805290.1">
    <property type="nucleotide sequence ID" value="NZ_JAOPJZ010000001.1"/>
</dbReference>
<dbReference type="SUPFAM" id="SSF56784">
    <property type="entry name" value="HAD-like"/>
    <property type="match status" value="1"/>
</dbReference>
<evidence type="ECO:0000313" key="18">
    <source>
        <dbReference type="EMBL" id="MCU4750472.1"/>
    </source>
</evidence>
<feature type="domain" description="HMA" evidence="17">
    <location>
        <begin position="11"/>
        <end position="77"/>
    </location>
</feature>
<accession>A0AAP2Z4M8</accession>
<feature type="transmembrane region" description="Helical" evidence="16">
    <location>
        <begin position="231"/>
        <end position="250"/>
    </location>
</feature>
<dbReference type="Gene3D" id="3.30.70.100">
    <property type="match status" value="2"/>
</dbReference>
<keyword evidence="12" id="KW-0186">Copper</keyword>
<dbReference type="InterPro" id="IPR036163">
    <property type="entry name" value="HMA_dom_sf"/>
</dbReference>
<dbReference type="InterPro" id="IPR044492">
    <property type="entry name" value="P_typ_ATPase_HD_dom"/>
</dbReference>
<name>A0AAP2Z4M8_9EURY</name>
<organism evidence="18 19">
    <name type="scientific">Natronosalvus hydrolyticus</name>
    <dbReference type="NCBI Taxonomy" id="2979988"/>
    <lineage>
        <taxon>Archaea</taxon>
        <taxon>Methanobacteriati</taxon>
        <taxon>Methanobacteriota</taxon>
        <taxon>Stenosarchaea group</taxon>
        <taxon>Halobacteria</taxon>
        <taxon>Halobacteriales</taxon>
        <taxon>Natrialbaceae</taxon>
        <taxon>Natronosalvus</taxon>
    </lineage>
</organism>
<feature type="compositionally biased region" description="Basic and acidic residues" evidence="15">
    <location>
        <begin position="762"/>
        <end position="776"/>
    </location>
</feature>
<evidence type="ECO:0000256" key="16">
    <source>
        <dbReference type="SAM" id="Phobius"/>
    </source>
</evidence>
<evidence type="ECO:0000313" key="19">
    <source>
        <dbReference type="Proteomes" id="UP001321047"/>
    </source>
</evidence>
<keyword evidence="5 16" id="KW-0812">Transmembrane</keyword>
<dbReference type="EMBL" id="JAOPJZ010000001">
    <property type="protein sequence ID" value="MCU4750472.1"/>
    <property type="molecule type" value="Genomic_DNA"/>
</dbReference>
<evidence type="ECO:0000256" key="6">
    <source>
        <dbReference type="ARBA" id="ARBA00022723"/>
    </source>
</evidence>
<dbReference type="FunFam" id="3.40.50.1000:FF:000144">
    <property type="entry name" value="copper-transporting ATPase 1 isoform X2"/>
    <property type="match status" value="1"/>
</dbReference>
<dbReference type="Gene3D" id="3.40.1110.10">
    <property type="entry name" value="Calcium-transporting ATPase, cytoplasmic domain N"/>
    <property type="match status" value="1"/>
</dbReference>
<evidence type="ECO:0000256" key="1">
    <source>
        <dbReference type="ARBA" id="ARBA00004127"/>
    </source>
</evidence>
<dbReference type="SUPFAM" id="SSF81665">
    <property type="entry name" value="Calcium ATPase, transmembrane domain M"/>
    <property type="match status" value="1"/>
</dbReference>
<evidence type="ECO:0000256" key="11">
    <source>
        <dbReference type="ARBA" id="ARBA00022989"/>
    </source>
</evidence>
<evidence type="ECO:0000256" key="3">
    <source>
        <dbReference type="ARBA" id="ARBA00012517"/>
    </source>
</evidence>
<evidence type="ECO:0000256" key="13">
    <source>
        <dbReference type="ARBA" id="ARBA00023065"/>
    </source>
</evidence>
<dbReference type="AlphaFoldDB" id="A0AAP2Z4M8"/>
<feature type="transmembrane region" description="Helical" evidence="16">
    <location>
        <begin position="462"/>
        <end position="480"/>
    </location>
</feature>
<feature type="transmembrane region" description="Helical" evidence="16">
    <location>
        <begin position="432"/>
        <end position="450"/>
    </location>
</feature>
<keyword evidence="6" id="KW-0479">Metal-binding</keyword>
<dbReference type="InterPro" id="IPR051014">
    <property type="entry name" value="Cation_Transport_ATPase_IB"/>
</dbReference>
<dbReference type="EC" id="7.2.2.8" evidence="3"/>
<dbReference type="InterPro" id="IPR023299">
    <property type="entry name" value="ATPase_P-typ_cyto_dom_N"/>
</dbReference>
<dbReference type="Pfam" id="PF00702">
    <property type="entry name" value="Hydrolase"/>
    <property type="match status" value="1"/>
</dbReference>
<dbReference type="Gene3D" id="3.40.50.1000">
    <property type="entry name" value="HAD superfamily/HAD-like"/>
    <property type="match status" value="1"/>
</dbReference>
<dbReference type="GO" id="GO:0005524">
    <property type="term" value="F:ATP binding"/>
    <property type="evidence" value="ECO:0007669"/>
    <property type="project" value="UniProtKB-KW"/>
</dbReference>
<dbReference type="InterPro" id="IPR008250">
    <property type="entry name" value="ATPase_P-typ_transduc_dom_A_sf"/>
</dbReference>
<dbReference type="NCBIfam" id="TIGR01525">
    <property type="entry name" value="ATPase-IB_hvy"/>
    <property type="match status" value="1"/>
</dbReference>
<dbReference type="PRINTS" id="PR00119">
    <property type="entry name" value="CATATPASE"/>
</dbReference>
<dbReference type="InterPro" id="IPR027256">
    <property type="entry name" value="P-typ_ATPase_IB"/>
</dbReference>
<evidence type="ECO:0000256" key="15">
    <source>
        <dbReference type="SAM" id="MobiDB-lite"/>
    </source>
</evidence>
<keyword evidence="13" id="KW-0406">Ion transport</keyword>
<dbReference type="GO" id="GO:0016020">
    <property type="term" value="C:membrane"/>
    <property type="evidence" value="ECO:0007669"/>
    <property type="project" value="InterPro"/>
</dbReference>